<dbReference type="AlphaFoldDB" id="A0A0G3B0W9"/>
<feature type="region of interest" description="Disordered" evidence="1">
    <location>
        <begin position="282"/>
        <end position="346"/>
    </location>
</feature>
<evidence type="ECO:0000313" key="2">
    <source>
        <dbReference type="EMBL" id="AKJ19763.1"/>
    </source>
</evidence>
<proteinExistence type="predicted"/>
<sequence>MNRTWYCCVVANNHPKRKFKRKATMSTIENDVKTANNDISLRTYLERSGNGARKSNGLVINPAVVEEEEGFNTRTAGMGESYYSLPHVVAHLNSLKESYKSEPLSVPAIVVQVLNGRPVLRQGACRIRAAAMANIELAEEGRELISLIRCEEFRGSRASAEQFTLDGNSNLALSVVAEALSIKRMVEDAEEPKTFAELAKRRGKTEQHLRQMVRVLDLPEALQVMLVTGEVSMYVALDEYLYSGDKAVNNITKAIDVYGKATAKTLKFVKAGNIDAAMQPKAPVVQETNANTPETTVTEQTSVEGTTDETTPPQLVDGNVGTNPEPTPENTPEPKAKDPIKTPEPKTVSVSSVLNKKTVTTIADTAIPLFSRIAEEAEQRAAKNLSDDTYTLVLTNDEMNAICEAHGNLTQYLRKHAEKQQQGQA</sequence>
<dbReference type="Gene3D" id="1.10.10.2830">
    <property type="match status" value="1"/>
</dbReference>
<accession>A0A0G3B0W9</accession>
<dbReference type="SUPFAM" id="SSF109709">
    <property type="entry name" value="KorB DNA-binding domain-like"/>
    <property type="match status" value="1"/>
</dbReference>
<geneLocation type="plasmid" evidence="2">
    <name>p8025</name>
</geneLocation>
<protein>
    <submittedName>
        <fullName evidence="2">ParB-like protein</fullName>
    </submittedName>
</protein>
<keyword evidence="2" id="KW-0614">Plasmid</keyword>
<evidence type="ECO:0000256" key="1">
    <source>
        <dbReference type="SAM" id="MobiDB-lite"/>
    </source>
</evidence>
<dbReference type="EMBL" id="KP899803">
    <property type="protein sequence ID" value="AKJ19763.1"/>
    <property type="molecule type" value="Genomic_DNA"/>
</dbReference>
<organism evidence="2">
    <name type="scientific">Salmonella typhimurium</name>
    <dbReference type="NCBI Taxonomy" id="90371"/>
    <lineage>
        <taxon>Bacteria</taxon>
        <taxon>Pseudomonadati</taxon>
        <taxon>Pseudomonadota</taxon>
        <taxon>Gammaproteobacteria</taxon>
        <taxon>Enterobacterales</taxon>
        <taxon>Enterobacteriaceae</taxon>
        <taxon>Salmonella</taxon>
    </lineage>
</organism>
<name>A0A0G3B0W9_SALTM</name>
<feature type="compositionally biased region" description="Polar residues" evidence="1">
    <location>
        <begin position="286"/>
        <end position="313"/>
    </location>
</feature>
<feature type="compositionally biased region" description="Basic and acidic residues" evidence="1">
    <location>
        <begin position="332"/>
        <end position="344"/>
    </location>
</feature>
<reference evidence="2" key="1">
    <citation type="submission" date="2015-03" db="EMBL/GenBank/DDBJ databases">
        <title>Complete genome sequences of four Salmonella Typhimurium IncHI1 plasmids and their characteristics.</title>
        <authorList>
            <person name="Kubasova T."/>
            <person name="Matiasovicova J."/>
            <person name="Cejkova D."/>
            <person name="Sekelova Z."/>
            <person name="Polansky O."/>
            <person name="Medvecky M."/>
            <person name="Rychlik I."/>
            <person name="Juricova H."/>
        </authorList>
    </citation>
    <scope>NUCLEOTIDE SEQUENCE</scope>
    <source>
        <strain evidence="2">8025</strain>
        <plasmid evidence="2">p8025</plasmid>
    </source>
</reference>